<dbReference type="InParanoid" id="F0ZC47"/>
<dbReference type="GO" id="GO:0044291">
    <property type="term" value="C:cell-cell contact zone"/>
    <property type="evidence" value="ECO:0000318"/>
    <property type="project" value="GO_Central"/>
</dbReference>
<dbReference type="GO" id="GO:0007155">
    <property type="term" value="P:cell adhesion"/>
    <property type="evidence" value="ECO:0000318"/>
    <property type="project" value="GO_Central"/>
</dbReference>
<organism evidence="3 4">
    <name type="scientific">Dictyostelium purpureum</name>
    <name type="common">Slime mold</name>
    <dbReference type="NCBI Taxonomy" id="5786"/>
    <lineage>
        <taxon>Eukaryota</taxon>
        <taxon>Amoebozoa</taxon>
        <taxon>Evosea</taxon>
        <taxon>Eumycetozoa</taxon>
        <taxon>Dictyostelia</taxon>
        <taxon>Dictyosteliales</taxon>
        <taxon>Dictyosteliaceae</taxon>
        <taxon>Dictyostelium</taxon>
    </lineage>
</organism>
<sequence>MERSFAQQLLEQLSENISQFILTVLTTKEKNESAPVVEVTAIANAASSLSDVAVQLANDEYSKFTNIYNEIIETTSRMSKIKKQTLYAVTNFDNNNKNASWNALIESCKCIATETYTILQVIYDADIKRLKHLNDLSKEQMKTNLNSFHLVDNSEFNKFGDIINESISSLLEYSSYVNVKAKEIRDIAPLVSDELIQDADRIEVEGNRLIDIVNDMFADIDDPSQKQLFIQQQDSLNSLLDKTYSTIELNSPSLSLNINYLAPLASSTTGAVDQDSTTDPNINDNETSILDDLIRGVSKSSVELLRAVCRVDPVANEIISNSVEKITLMLDENVNKWAQEQTQGGSKDERQEEAKQISKMIMNELVPGLLQRAKLVIEKQQSSDNFGEIQQDINKVVEVLDSIHENLGNLSSIVSSKESQFLNIIKAKEDGLAVLQDSVQNHAAIVGTLKHLAKNQTQLESILGENSPEEINEAVSKLSELLPLQIQAAKLYLKDPNNPETKSQFQEIGDRMKLPLSKIVSLMEPNKYNDSDEILAKQVNGSAMIIEAAKQGDANRVEQILKDLEMANATLVSIVQGETILADDPLLEKMIKTTSDQLLQHVSERRGLSTKLLKDPHNKDTQNQLIQCNQKIANLSKSLTDSMKSLEAIPLLKIQLLEAAKQGNPTKAQSILKDINNRVNAIIYNGNNLNDNLLNNENKEEKELLFKEIKELENYLNQLNKEVNNGIKSNQLQNIGNNLDYTTDNIINKLNEAALLSSNNDGVDDELFRKEFEIIQENKENERKLEQQQEEEFKKLEKLSNDQKLLSLFNDLIQHIKKSEANKSMLTLKQLISEQDKLIQLANELSLKSKSQSFKDQVAKSIQLFKNSVALAISLAGKANLPENEISLSKATKTVKKSIIELTHLLVLNPNIELLASYQLLKEKSNQNDLLNHIRTYSKEASLEFKNVDAPIKGFEKHQLNSRYYIQTAYEVDKDDLISQAIENIVYQQSELLLMATEYLNSIDSSSVDNNVRKLLINSIQTVKKSIIEQVESSLVFLDTKNNNKEEAIEKLLTVIDTVRDSVSTLAKSVFTAKSNQQHSPTFSSETIKQSINSVLPSLTLAKTKLNSNPQDNQYKNDYEKILNQIIEPLEDLILNQNFNENFKLDKLENNDSSSTSSDDQYYNNFKKLKKLVNDENVELNKLEANALESDSKGVVESSRVLVKLHQEIVSLADQFINDESLPPIGGSEEIIKECSKELTLLIPLQLTTIKQMLQSTDIPTEAALQKKISHVNNQIKRNLNQIENQISPSLPHLKVPFYRDQFKKITKEIDNNGQVHQDEKKLRNNLRKLEHIANQSLEAGNNELLKVFDKEKQRRVRDACEELEKRLNKNQPTNLTNTIQLYSLNPKNPSNRAQFEKESHSFQNAINKLADETNTNSLELLSNHLDLIQKMVTNSSKLNNGGNVGKIDEKSKEILSNYSKLKEQLAKDLIHISNPEKKATIISCLNEIETTTPELIRASRNNCNSDDQTKREHLETLLNKIETPIYEILSILDSIDPIYNFETAVKEHQSTLNQLNDALKSNNEPKVNQLLTKLQNIQNKIKPILKQDNNNSNKKNIDEIEAQIKSKMSDVSTISKDYLKNYNSITPNIIAEQEMAFSALKNAMNAIYSNEIPELLEKREKINQNSQSKSKTLQQLVASIKTNNLLPIAANPNKIERFVSVQTNTQQPVLQRVTSTASVNYKPRAMSISQKLINTNNTAKANNTAAIKPNTTVTTNIQQKPQQPQQPQEIRKPVKLSNPITPTKSNTGNGSSKPTTSAPLPINNNPMSLEDSVINASNQIQNSNSGLDNHKVTDIAKELELYANAIKTNQKQLMVLCSRNISVLLNKYSDEVSTTAKSSTNKLLQSRMSHSVNVLKTLSCQFKILTGVKAASSSEQDADADSDSQLTSLVKLLSSTLLDLNTSLITNSKVNKK</sequence>
<dbReference type="Proteomes" id="UP000001064">
    <property type="component" value="Unassembled WGS sequence"/>
</dbReference>
<dbReference type="VEuPathDB" id="AmoebaDB:DICPUDRAFT_93827"/>
<evidence type="ECO:0000313" key="4">
    <source>
        <dbReference type="Proteomes" id="UP000001064"/>
    </source>
</evidence>
<feature type="compositionally biased region" description="Polar residues" evidence="2">
    <location>
        <begin position="1779"/>
        <end position="1805"/>
    </location>
</feature>
<feature type="coiled-coil region" evidence="1">
    <location>
        <begin position="771"/>
        <end position="802"/>
    </location>
</feature>
<feature type="compositionally biased region" description="Low complexity" evidence="2">
    <location>
        <begin position="1741"/>
        <end position="1769"/>
    </location>
</feature>
<dbReference type="EMBL" id="GL870976">
    <property type="protein sequence ID" value="EGC38432.1"/>
    <property type="molecule type" value="Genomic_DNA"/>
</dbReference>
<dbReference type="FunCoup" id="F0ZC47">
    <property type="interactions" value="1"/>
</dbReference>
<dbReference type="KEGG" id="dpp:DICPUDRAFT_93827"/>
<reference evidence="4" key="1">
    <citation type="journal article" date="2011" name="Genome Biol.">
        <title>Comparative genomics of the social amoebae Dictyostelium discoideum and Dictyostelium purpureum.</title>
        <authorList>
            <consortium name="US DOE Joint Genome Institute (JGI-PGF)"/>
            <person name="Sucgang R."/>
            <person name="Kuo A."/>
            <person name="Tian X."/>
            <person name="Salerno W."/>
            <person name="Parikh A."/>
            <person name="Feasley C.L."/>
            <person name="Dalin E."/>
            <person name="Tu H."/>
            <person name="Huang E."/>
            <person name="Barry K."/>
            <person name="Lindquist E."/>
            <person name="Shapiro H."/>
            <person name="Bruce D."/>
            <person name="Schmutz J."/>
            <person name="Salamov A."/>
            <person name="Fey P."/>
            <person name="Gaudet P."/>
            <person name="Anjard C."/>
            <person name="Babu M.M."/>
            <person name="Basu S."/>
            <person name="Bushmanova Y."/>
            <person name="van der Wel H."/>
            <person name="Katoh-Kurasawa M."/>
            <person name="Dinh C."/>
            <person name="Coutinho P.M."/>
            <person name="Saito T."/>
            <person name="Elias M."/>
            <person name="Schaap P."/>
            <person name="Kay R.R."/>
            <person name="Henrissat B."/>
            <person name="Eichinger L."/>
            <person name="Rivero F."/>
            <person name="Putnam N.H."/>
            <person name="West C.M."/>
            <person name="Loomis W.F."/>
            <person name="Chisholm R.L."/>
            <person name="Shaulsky G."/>
            <person name="Strassmann J.E."/>
            <person name="Queller D.C."/>
            <person name="Kuspa A."/>
            <person name="Grigoriev I.V."/>
        </authorList>
    </citation>
    <scope>NUCLEOTIDE SEQUENCE [LARGE SCALE GENOMIC DNA]</scope>
    <source>
        <strain evidence="4">QSDP1</strain>
    </source>
</reference>
<protein>
    <submittedName>
        <fullName evidence="3">Uncharacterized protein</fullName>
    </submittedName>
</protein>
<dbReference type="OMA" id="TIGCQIK"/>
<feature type="coiled-coil region" evidence="1">
    <location>
        <begin position="695"/>
        <end position="729"/>
    </location>
</feature>
<accession>F0ZC47</accession>
<dbReference type="GO" id="GO:0005856">
    <property type="term" value="C:cytoskeleton"/>
    <property type="evidence" value="ECO:0000318"/>
    <property type="project" value="GO_Central"/>
</dbReference>
<evidence type="ECO:0000313" key="3">
    <source>
        <dbReference type="EMBL" id="EGC38432.1"/>
    </source>
</evidence>
<dbReference type="GO" id="GO:0008013">
    <property type="term" value="F:beta-catenin binding"/>
    <property type="evidence" value="ECO:0000318"/>
    <property type="project" value="GO_Central"/>
</dbReference>
<dbReference type="GO" id="GO:0005886">
    <property type="term" value="C:plasma membrane"/>
    <property type="evidence" value="ECO:0000318"/>
    <property type="project" value="GO_Central"/>
</dbReference>
<dbReference type="RefSeq" id="XP_003284990.1">
    <property type="nucleotide sequence ID" value="XM_003284942.1"/>
</dbReference>
<dbReference type="GeneID" id="10502084"/>
<proteinExistence type="predicted"/>
<gene>
    <name evidence="3" type="ORF">DICPUDRAFT_93827</name>
</gene>
<dbReference type="GO" id="GO:0005912">
    <property type="term" value="C:adherens junction"/>
    <property type="evidence" value="ECO:0000318"/>
    <property type="project" value="GO_Central"/>
</dbReference>
<dbReference type="InterPro" id="IPR017997">
    <property type="entry name" value="Vinculin"/>
</dbReference>
<dbReference type="eggNOG" id="ENOG502QUPQ">
    <property type="taxonomic scope" value="Eukaryota"/>
</dbReference>
<dbReference type="GO" id="GO:0003779">
    <property type="term" value="F:actin binding"/>
    <property type="evidence" value="ECO:0007669"/>
    <property type="project" value="InterPro"/>
</dbReference>
<name>F0ZC47_DICPU</name>
<dbReference type="GO" id="GO:0005925">
    <property type="term" value="C:focal adhesion"/>
    <property type="evidence" value="ECO:0000318"/>
    <property type="project" value="GO_Central"/>
</dbReference>
<evidence type="ECO:0000256" key="2">
    <source>
        <dbReference type="SAM" id="MobiDB-lite"/>
    </source>
</evidence>
<feature type="region of interest" description="Disordered" evidence="2">
    <location>
        <begin position="1741"/>
        <end position="1805"/>
    </location>
</feature>
<dbReference type="GO" id="GO:0005737">
    <property type="term" value="C:cytoplasm"/>
    <property type="evidence" value="ECO:0000318"/>
    <property type="project" value="GO_Central"/>
</dbReference>
<keyword evidence="4" id="KW-1185">Reference proteome</keyword>
<dbReference type="GO" id="GO:0045294">
    <property type="term" value="F:alpha-catenin binding"/>
    <property type="evidence" value="ECO:0000318"/>
    <property type="project" value="GO_Central"/>
</dbReference>
<dbReference type="OrthoDB" id="19373at2759"/>
<dbReference type="PANTHER" id="PTHR46180">
    <property type="entry name" value="VINCULIN"/>
    <property type="match status" value="1"/>
</dbReference>
<keyword evidence="1" id="KW-0175">Coiled coil</keyword>
<evidence type="ECO:0000256" key="1">
    <source>
        <dbReference type="SAM" id="Coils"/>
    </source>
</evidence>